<sequence>MFFNILVRKELLQANGMRTAKRFLFYKPKEPLESWLEQYSIVKKFKIRTYRSTFSEKLKWFKALKKSVLDQNVILAPWL</sequence>
<evidence type="ECO:0000313" key="1">
    <source>
        <dbReference type="EMBL" id="CCB89424.1"/>
    </source>
</evidence>
<dbReference type="AlphaFoldDB" id="F8L9A6"/>
<evidence type="ECO:0000313" key="2">
    <source>
        <dbReference type="Proteomes" id="UP000000496"/>
    </source>
</evidence>
<dbReference type="Proteomes" id="UP000000496">
    <property type="component" value="Chromosome gsn.131"/>
</dbReference>
<reference key="1">
    <citation type="journal article" date="2011" name="Mol. Biol. Evol.">
        <title>Unity in variety -- the pan-genome of the Chlamydiae.</title>
        <authorList>
            <person name="Collingro A."/>
            <person name="Tischler P."/>
            <person name="Weinmaier T."/>
            <person name="Penz T."/>
            <person name="Heinz E."/>
            <person name="Brunham R.C."/>
            <person name="Read T.D."/>
            <person name="Bavoil P.M."/>
            <person name="Sachse K."/>
            <person name="Kahane S."/>
            <person name="Friedman M.G."/>
            <person name="Rattei T."/>
            <person name="Myers G.S.A."/>
            <person name="Horn M."/>
        </authorList>
    </citation>
    <scope>NUCLEOTIDE SEQUENCE</scope>
    <source>
        <strain>Z</strain>
    </source>
</reference>
<dbReference type="HOGENOM" id="CLU_2604157_0_0_0"/>
<reference evidence="1 2" key="2">
    <citation type="journal article" date="2011" name="Mol. Biol. Evol.">
        <title>Unity in variety--the pan-genome of the Chlamydiae.</title>
        <authorList>
            <person name="Collingro A."/>
            <person name="Tischler P."/>
            <person name="Weinmaier T."/>
            <person name="Penz T."/>
            <person name="Heinz E."/>
            <person name="Brunham R.C."/>
            <person name="Read T.D."/>
            <person name="Bavoil P.M."/>
            <person name="Sachse K."/>
            <person name="Kahane S."/>
            <person name="Friedman M.G."/>
            <person name="Rattei T."/>
            <person name="Myers G.S."/>
            <person name="Horn M."/>
        </authorList>
    </citation>
    <scope>NUCLEOTIDE SEQUENCE [LARGE SCALE GENOMIC DNA]</scope>
    <source>
        <strain evidence="2">ATCC VR-1471 / Z</strain>
    </source>
</reference>
<dbReference type="STRING" id="331113.SNE_A15470"/>
<protein>
    <submittedName>
        <fullName evidence="1">Uncharacterized protein</fullName>
    </submittedName>
</protein>
<keyword evidence="2" id="KW-1185">Reference proteome</keyword>
<dbReference type="KEGG" id="sng:SNE_A15470"/>
<dbReference type="EMBL" id="FR872582">
    <property type="protein sequence ID" value="CCB89424.1"/>
    <property type="molecule type" value="Genomic_DNA"/>
</dbReference>
<proteinExistence type="predicted"/>
<organism evidence="1 2">
    <name type="scientific">Simkania negevensis (strain ATCC VR-1471 / DSM 27360 / Z)</name>
    <dbReference type="NCBI Taxonomy" id="331113"/>
    <lineage>
        <taxon>Bacteria</taxon>
        <taxon>Pseudomonadati</taxon>
        <taxon>Chlamydiota</taxon>
        <taxon>Chlamydiia</taxon>
        <taxon>Parachlamydiales</taxon>
        <taxon>Simkaniaceae</taxon>
        <taxon>Simkania</taxon>
    </lineage>
</organism>
<gene>
    <name evidence="1" type="ordered locus">SNE_A15470</name>
</gene>
<dbReference type="eggNOG" id="ENOG5033PF6">
    <property type="taxonomic scope" value="Bacteria"/>
</dbReference>
<accession>F8L9A6</accession>
<name>F8L9A6_SIMNZ</name>